<dbReference type="Gene3D" id="2.40.160.20">
    <property type="match status" value="1"/>
</dbReference>
<feature type="chain" id="PRO_5041901405" evidence="1">
    <location>
        <begin position="25"/>
        <end position="145"/>
    </location>
</feature>
<dbReference type="EMBL" id="JAUEPP010000003">
    <property type="protein sequence ID" value="KAK3348166.1"/>
    <property type="molecule type" value="Genomic_DNA"/>
</dbReference>
<comment type="caution">
    <text evidence="2">The sequence shown here is derived from an EMBL/GenBank/DDBJ whole genome shotgun (WGS) entry which is preliminary data.</text>
</comment>
<dbReference type="PANTHER" id="PTHR37315">
    <property type="entry name" value="UPF0311 PROTEIN BLR7842"/>
    <property type="match status" value="1"/>
</dbReference>
<protein>
    <submittedName>
        <fullName evidence="2">Uncharacterized protein</fullName>
    </submittedName>
</protein>
<dbReference type="AlphaFoldDB" id="A0AAE0JIA1"/>
<dbReference type="InterPro" id="IPR020915">
    <property type="entry name" value="UPF0311"/>
</dbReference>
<dbReference type="Pfam" id="PF11578">
    <property type="entry name" value="DUF3237"/>
    <property type="match status" value="1"/>
</dbReference>
<keyword evidence="3" id="KW-1185">Reference proteome</keyword>
<evidence type="ECO:0000256" key="1">
    <source>
        <dbReference type="SAM" id="SignalP"/>
    </source>
</evidence>
<sequence length="145" mass="14922">MFFSKLAFALSTFIGLAAIQGSYGQPTGAVAAVAAVPPAPPGLSFLYSLNCTLGTQIPVGTGPRGTRIVIPIVGGTFQGPKLKGKILNLGADWALSSTSTSGAESTVNVDTRYQLVTDDGANIFIQTRGMLPSQTRGNRSTKSSS</sequence>
<dbReference type="GeneID" id="87863803"/>
<accession>A0AAE0JIA1</accession>
<feature type="signal peptide" evidence="1">
    <location>
        <begin position="1"/>
        <end position="24"/>
    </location>
</feature>
<evidence type="ECO:0000313" key="3">
    <source>
        <dbReference type="Proteomes" id="UP001278500"/>
    </source>
</evidence>
<gene>
    <name evidence="2" type="ORF">B0H65DRAFT_462569</name>
</gene>
<dbReference type="PANTHER" id="PTHR37315:SF1">
    <property type="entry name" value="UPF0311 PROTEIN BLR7842"/>
    <property type="match status" value="1"/>
</dbReference>
<keyword evidence="1" id="KW-0732">Signal</keyword>
<dbReference type="Proteomes" id="UP001278500">
    <property type="component" value="Unassembled WGS sequence"/>
</dbReference>
<dbReference type="RefSeq" id="XP_062683248.1">
    <property type="nucleotide sequence ID" value="XM_062826649.1"/>
</dbReference>
<reference evidence="2" key="1">
    <citation type="journal article" date="2023" name="Mol. Phylogenet. Evol.">
        <title>Genome-scale phylogeny and comparative genomics of the fungal order Sordariales.</title>
        <authorList>
            <person name="Hensen N."/>
            <person name="Bonometti L."/>
            <person name="Westerberg I."/>
            <person name="Brannstrom I.O."/>
            <person name="Guillou S."/>
            <person name="Cros-Aarteil S."/>
            <person name="Calhoun S."/>
            <person name="Haridas S."/>
            <person name="Kuo A."/>
            <person name="Mondo S."/>
            <person name="Pangilinan J."/>
            <person name="Riley R."/>
            <person name="LaButti K."/>
            <person name="Andreopoulos B."/>
            <person name="Lipzen A."/>
            <person name="Chen C."/>
            <person name="Yan M."/>
            <person name="Daum C."/>
            <person name="Ng V."/>
            <person name="Clum A."/>
            <person name="Steindorff A."/>
            <person name="Ohm R.A."/>
            <person name="Martin F."/>
            <person name="Silar P."/>
            <person name="Natvig D.O."/>
            <person name="Lalanne C."/>
            <person name="Gautier V."/>
            <person name="Ament-Velasquez S.L."/>
            <person name="Kruys A."/>
            <person name="Hutchinson M.I."/>
            <person name="Powell A.J."/>
            <person name="Barry K."/>
            <person name="Miller A.N."/>
            <person name="Grigoriev I.V."/>
            <person name="Debuchy R."/>
            <person name="Gladieux P."/>
            <person name="Hiltunen Thoren M."/>
            <person name="Johannesson H."/>
        </authorList>
    </citation>
    <scope>NUCLEOTIDE SEQUENCE</scope>
    <source>
        <strain evidence="2">CBS 560.94</strain>
    </source>
</reference>
<reference evidence="2" key="2">
    <citation type="submission" date="2023-06" db="EMBL/GenBank/DDBJ databases">
        <authorList>
            <consortium name="Lawrence Berkeley National Laboratory"/>
            <person name="Haridas S."/>
            <person name="Hensen N."/>
            <person name="Bonometti L."/>
            <person name="Westerberg I."/>
            <person name="Brannstrom I.O."/>
            <person name="Guillou S."/>
            <person name="Cros-Aarteil S."/>
            <person name="Calhoun S."/>
            <person name="Kuo A."/>
            <person name="Mondo S."/>
            <person name="Pangilinan J."/>
            <person name="Riley R."/>
            <person name="Labutti K."/>
            <person name="Andreopoulos B."/>
            <person name="Lipzen A."/>
            <person name="Chen C."/>
            <person name="Yanf M."/>
            <person name="Daum C."/>
            <person name="Ng V."/>
            <person name="Clum A."/>
            <person name="Steindorff A."/>
            <person name="Ohm R."/>
            <person name="Martin F."/>
            <person name="Silar P."/>
            <person name="Natvig D."/>
            <person name="Lalanne C."/>
            <person name="Gautier V."/>
            <person name="Ament-Velasquez S.L."/>
            <person name="Kruys A."/>
            <person name="Hutchinson M.I."/>
            <person name="Powell A.J."/>
            <person name="Barry K."/>
            <person name="Miller A.N."/>
            <person name="Grigoriev I.V."/>
            <person name="Debuchy R."/>
            <person name="Gladieux P."/>
            <person name="Thoren M.H."/>
            <person name="Johannesson H."/>
        </authorList>
    </citation>
    <scope>NUCLEOTIDE SEQUENCE</scope>
    <source>
        <strain evidence="2">CBS 560.94</strain>
    </source>
</reference>
<proteinExistence type="predicted"/>
<evidence type="ECO:0000313" key="2">
    <source>
        <dbReference type="EMBL" id="KAK3348166.1"/>
    </source>
</evidence>
<name>A0AAE0JIA1_9PEZI</name>
<organism evidence="2 3">
    <name type="scientific">Neurospora tetraspora</name>
    <dbReference type="NCBI Taxonomy" id="94610"/>
    <lineage>
        <taxon>Eukaryota</taxon>
        <taxon>Fungi</taxon>
        <taxon>Dikarya</taxon>
        <taxon>Ascomycota</taxon>
        <taxon>Pezizomycotina</taxon>
        <taxon>Sordariomycetes</taxon>
        <taxon>Sordariomycetidae</taxon>
        <taxon>Sordariales</taxon>
        <taxon>Sordariaceae</taxon>
        <taxon>Neurospora</taxon>
    </lineage>
</organism>